<name>A0A5N7CN13_PETAA</name>
<accession>A0A5N7CN13</accession>
<dbReference type="NCBIfam" id="TIGR00149">
    <property type="entry name" value="TIGR00149_YjbQ"/>
    <property type="match status" value="1"/>
</dbReference>
<dbReference type="PROSITE" id="PS01314">
    <property type="entry name" value="UPF0047"/>
    <property type="match status" value="1"/>
</dbReference>
<dbReference type="SUPFAM" id="SSF111038">
    <property type="entry name" value="YjbQ-like"/>
    <property type="match status" value="1"/>
</dbReference>
<dbReference type="InterPro" id="IPR001602">
    <property type="entry name" value="UPF0047_YjbQ-like"/>
</dbReference>
<sequence length="500" mass="56075">MRLQSRYILSIVWAASETVAVTQITDSQMASFLNDGALELADRYAPMWFFGQALNHPPCYPTWAFGGSPSSSDVYDSNHKTPAAAQCEYPDVGCGCRKPGVAIHNAGPEFPIYYTFKRCKETEVRVVYNLFYEKDGAKVIGVIDTGHGYDWERVIVIHSRDASNMWAPSRALLSSHSGYHNLAWGNIQNTLTTEEIRAGAANDPNGVRNNDHPKVYVSWSKHAHFDTRNTGWNDPLSQSTDNAFRSNDWWHYVDKKYYILSDNSTNAGKALGSVDWGSATSNPPYVQADCGDSSTTSPRSDQKQTHGSETEQTLSFRYVSALAAYSRLNCYDTRISAPPPTLEITGRPYCEIRNKMSWFQKTFSLTPQSRGSYLITDEVTDQLPEIKNYKVGILHLFIKHTSCALSLNENWDDDVQEDMSDALERIVPYDRDGSLYRHSAEGEDDMPAHVKSALIGASVSIPISNGRLATGTWQGIWYLEFRARKHSRNVVATIQGEKKE</sequence>
<dbReference type="AlphaFoldDB" id="A0A5N7CN13"/>
<dbReference type="PANTHER" id="PTHR30615:SF8">
    <property type="entry name" value="UPF0047 PROTEIN C4A8.02C"/>
    <property type="match status" value="1"/>
</dbReference>
<organism evidence="3">
    <name type="scientific">Petromyces alliaceus</name>
    <name type="common">Aspergillus alliaceus</name>
    <dbReference type="NCBI Taxonomy" id="209559"/>
    <lineage>
        <taxon>Eukaryota</taxon>
        <taxon>Fungi</taxon>
        <taxon>Dikarya</taxon>
        <taxon>Ascomycota</taxon>
        <taxon>Pezizomycotina</taxon>
        <taxon>Eurotiomycetes</taxon>
        <taxon>Eurotiomycetidae</taxon>
        <taxon>Eurotiales</taxon>
        <taxon>Aspergillaceae</taxon>
        <taxon>Aspergillus</taxon>
        <taxon>Aspergillus subgen. Circumdati</taxon>
    </lineage>
</organism>
<dbReference type="Proteomes" id="UP000326877">
    <property type="component" value="Unassembled WGS sequence"/>
</dbReference>
<reference evidence="3" key="1">
    <citation type="submission" date="2019-04" db="EMBL/GenBank/DDBJ databases">
        <title>Friends and foes A comparative genomics studyof 23 Aspergillus species from section Flavi.</title>
        <authorList>
            <consortium name="DOE Joint Genome Institute"/>
            <person name="Kjaerbolling I."/>
            <person name="Vesth T."/>
            <person name="Frisvad J.C."/>
            <person name="Nybo J.L."/>
            <person name="Theobald S."/>
            <person name="Kildgaard S."/>
            <person name="Isbrandt T."/>
            <person name="Kuo A."/>
            <person name="Sato A."/>
            <person name="Lyhne E.K."/>
            <person name="Kogle M.E."/>
            <person name="Wiebenga A."/>
            <person name="Kun R.S."/>
            <person name="Lubbers R.J."/>
            <person name="Makela M.R."/>
            <person name="Barry K."/>
            <person name="Chovatia M."/>
            <person name="Clum A."/>
            <person name="Daum C."/>
            <person name="Haridas S."/>
            <person name="He G."/>
            <person name="LaButti K."/>
            <person name="Lipzen A."/>
            <person name="Mondo S."/>
            <person name="Riley R."/>
            <person name="Salamov A."/>
            <person name="Simmons B.A."/>
            <person name="Magnuson J.K."/>
            <person name="Henrissat B."/>
            <person name="Mortensen U.H."/>
            <person name="Larsen T.O."/>
            <person name="Devries R.P."/>
            <person name="Grigoriev I.V."/>
            <person name="Machida M."/>
            <person name="Baker S.E."/>
            <person name="Andersen M.R."/>
        </authorList>
    </citation>
    <scope>NUCLEOTIDE SEQUENCE [LARGE SCALE GENOMIC DNA]</scope>
    <source>
        <strain evidence="3">IBT 14317</strain>
    </source>
</reference>
<dbReference type="Pfam" id="PF01894">
    <property type="entry name" value="YjbQ"/>
    <property type="match status" value="1"/>
</dbReference>
<dbReference type="InterPro" id="IPR035917">
    <property type="entry name" value="YjbQ-like_sf"/>
</dbReference>
<dbReference type="Gene3D" id="2.60.120.460">
    <property type="entry name" value="YjbQ-like"/>
    <property type="match status" value="1"/>
</dbReference>
<comment type="similarity">
    <text evidence="1">Belongs to the UPF0047 family.</text>
</comment>
<proteinExistence type="inferred from homology"/>
<dbReference type="EMBL" id="ML735220">
    <property type="protein sequence ID" value="KAE8395147.1"/>
    <property type="molecule type" value="Genomic_DNA"/>
</dbReference>
<evidence type="ECO:0000256" key="1">
    <source>
        <dbReference type="ARBA" id="ARBA00005534"/>
    </source>
</evidence>
<gene>
    <name evidence="3" type="ORF">BDV23DRAFT_179134</name>
</gene>
<dbReference type="PANTHER" id="PTHR30615">
    <property type="entry name" value="UNCHARACTERIZED PROTEIN YJBQ-RELATED"/>
    <property type="match status" value="1"/>
</dbReference>
<feature type="region of interest" description="Disordered" evidence="2">
    <location>
        <begin position="284"/>
        <end position="311"/>
    </location>
</feature>
<dbReference type="OrthoDB" id="10255963at2759"/>
<evidence type="ECO:0000313" key="3">
    <source>
        <dbReference type="EMBL" id="KAE8395147.1"/>
    </source>
</evidence>
<feature type="compositionally biased region" description="Basic and acidic residues" evidence="2">
    <location>
        <begin position="300"/>
        <end position="309"/>
    </location>
</feature>
<evidence type="ECO:0000256" key="2">
    <source>
        <dbReference type="SAM" id="MobiDB-lite"/>
    </source>
</evidence>
<protein>
    <submittedName>
        <fullName evidence="3">Uncharacterized protein</fullName>
    </submittedName>
</protein>